<dbReference type="Pfam" id="PF03443">
    <property type="entry name" value="AA9"/>
    <property type="match status" value="1"/>
</dbReference>
<reference evidence="19 20" key="1">
    <citation type="journal article" date="2016" name="Front. Microbiol.">
        <title>Genome and transcriptome sequences reveal the specific parasitism of the nematophagous Purpureocillium lilacinum 36-1.</title>
        <authorList>
            <person name="Xie J."/>
            <person name="Li S."/>
            <person name="Mo C."/>
            <person name="Xiao X."/>
            <person name="Peng D."/>
            <person name="Wang G."/>
            <person name="Xiao Y."/>
        </authorList>
    </citation>
    <scope>NUCLEOTIDE SEQUENCE [LARGE SCALE GENOMIC DNA]</scope>
    <source>
        <strain evidence="19 20">36-1</strain>
    </source>
</reference>
<evidence type="ECO:0000256" key="14">
    <source>
        <dbReference type="ARBA" id="ARBA00045077"/>
    </source>
</evidence>
<evidence type="ECO:0000256" key="15">
    <source>
        <dbReference type="ARBA" id="ARBA00047174"/>
    </source>
</evidence>
<evidence type="ECO:0000313" key="20">
    <source>
        <dbReference type="Proteomes" id="UP000245956"/>
    </source>
</evidence>
<evidence type="ECO:0000256" key="2">
    <source>
        <dbReference type="ARBA" id="ARBA00004613"/>
    </source>
</evidence>
<evidence type="ECO:0000256" key="3">
    <source>
        <dbReference type="ARBA" id="ARBA00022525"/>
    </source>
</evidence>
<evidence type="ECO:0000256" key="17">
    <source>
        <dbReference type="SAM" id="SignalP"/>
    </source>
</evidence>
<evidence type="ECO:0000256" key="1">
    <source>
        <dbReference type="ARBA" id="ARBA00001973"/>
    </source>
</evidence>
<feature type="compositionally biased region" description="Low complexity" evidence="16">
    <location>
        <begin position="288"/>
        <end position="306"/>
    </location>
</feature>
<evidence type="ECO:0000256" key="8">
    <source>
        <dbReference type="ARBA" id="ARBA00023008"/>
    </source>
</evidence>
<accession>A0A2U3EFD1</accession>
<dbReference type="Pfam" id="PF00734">
    <property type="entry name" value="CBM_1"/>
    <property type="match status" value="2"/>
</dbReference>
<dbReference type="PANTHER" id="PTHR33353:SF36">
    <property type="entry name" value="ENDO-BETA-1,4-GLUCANASE D"/>
    <property type="match status" value="1"/>
</dbReference>
<feature type="compositionally biased region" description="Polar residues" evidence="16">
    <location>
        <begin position="310"/>
        <end position="325"/>
    </location>
</feature>
<feature type="domain" description="CBM1" evidence="18">
    <location>
        <begin position="374"/>
        <end position="410"/>
    </location>
</feature>
<gene>
    <name evidence="19" type="ORF">PCL_10175</name>
</gene>
<keyword evidence="4" id="KW-0479">Metal-binding</keyword>
<dbReference type="Gene3D" id="2.70.50.70">
    <property type="match status" value="1"/>
</dbReference>
<dbReference type="GO" id="GO:0005576">
    <property type="term" value="C:extracellular region"/>
    <property type="evidence" value="ECO:0007669"/>
    <property type="project" value="UniProtKB-SubCell"/>
</dbReference>
<evidence type="ECO:0000256" key="5">
    <source>
        <dbReference type="ARBA" id="ARBA00022729"/>
    </source>
</evidence>
<evidence type="ECO:0000259" key="18">
    <source>
        <dbReference type="PROSITE" id="PS51164"/>
    </source>
</evidence>
<keyword evidence="11" id="KW-0119">Carbohydrate metabolism</keyword>
<keyword evidence="10" id="KW-1015">Disulfide bond</keyword>
<keyword evidence="19" id="KW-0378">Hydrolase</keyword>
<keyword evidence="9" id="KW-0503">Monooxygenase</keyword>
<keyword evidence="8" id="KW-0186">Copper</keyword>
<keyword evidence="3" id="KW-0964">Secreted</keyword>
<dbReference type="SMART" id="SM00236">
    <property type="entry name" value="fCBD"/>
    <property type="match status" value="2"/>
</dbReference>
<dbReference type="InterPro" id="IPR000254">
    <property type="entry name" value="CBD"/>
</dbReference>
<protein>
    <recommendedName>
        <fullName evidence="15">lytic cellulose monooxygenase (C4-dehydrogenating)</fullName>
        <ecNumber evidence="15">1.14.99.56</ecNumber>
    </recommendedName>
</protein>
<feature type="signal peptide" evidence="17">
    <location>
        <begin position="1"/>
        <end position="22"/>
    </location>
</feature>
<dbReference type="EMBL" id="LCWV01000005">
    <property type="protein sequence ID" value="PWI73160.1"/>
    <property type="molecule type" value="Genomic_DNA"/>
</dbReference>
<organism evidence="19 20">
    <name type="scientific">Purpureocillium lilacinum</name>
    <name type="common">Paecilomyces lilacinus</name>
    <dbReference type="NCBI Taxonomy" id="33203"/>
    <lineage>
        <taxon>Eukaryota</taxon>
        <taxon>Fungi</taxon>
        <taxon>Dikarya</taxon>
        <taxon>Ascomycota</taxon>
        <taxon>Pezizomycotina</taxon>
        <taxon>Sordariomycetes</taxon>
        <taxon>Hypocreomycetidae</taxon>
        <taxon>Hypocreales</taxon>
        <taxon>Ophiocordycipitaceae</taxon>
        <taxon>Purpureocillium</taxon>
    </lineage>
</organism>
<sequence length="410" mass="43517">MLKQHHAFVWALALAWGRKAAGHGHVDWVVANGVAYRGYDSPAFPYDPNHEKVIGWTVDVPDNGFVEPTSFSSPDIICHKSATSAPGHATVNAGEKIMLQWNTWPESHKGPVIDYLAKCPGNCESVDKTTLEFFKISAAGLIDNSLNNGRWADDVLIANNNSWTVQIPEDLAPGNYVLRHEIIALHSAGQANGAQAYPQCFNLKVQGSGTREPEGVKGTELYKSDAPGIQFDLYNNPSSYPVPGPTIVAGLLPTAKQLFTRATATSHATLPNGDDSGSPVTTSPGVGVSSPPATTPTTLVTVTIPPSNAPAASQTSRTSPSLPQPTSNVASIYGQCGGINWTGPTTCSAGLECRVQNPYYSQCLEDTTKILASGDVPRYGQCGGKGYQGVTTCVIGTVCHEQNPYYSQCL</sequence>
<comment type="caution">
    <text evidence="19">The sequence shown here is derived from an EMBL/GenBank/DDBJ whole genome shotgun (WGS) entry which is preliminary data.</text>
</comment>
<dbReference type="AlphaFoldDB" id="A0A2U3EFD1"/>
<evidence type="ECO:0000256" key="9">
    <source>
        <dbReference type="ARBA" id="ARBA00023033"/>
    </source>
</evidence>
<evidence type="ECO:0000256" key="10">
    <source>
        <dbReference type="ARBA" id="ARBA00023157"/>
    </source>
</evidence>
<evidence type="ECO:0000256" key="12">
    <source>
        <dbReference type="ARBA" id="ARBA00023326"/>
    </source>
</evidence>
<dbReference type="GO" id="GO:0046872">
    <property type="term" value="F:metal ion binding"/>
    <property type="evidence" value="ECO:0007669"/>
    <property type="project" value="UniProtKB-KW"/>
</dbReference>
<dbReference type="GO" id="GO:0030248">
    <property type="term" value="F:cellulose binding"/>
    <property type="evidence" value="ECO:0007669"/>
    <property type="project" value="InterPro"/>
</dbReference>
<feature type="domain" description="CBM1" evidence="18">
    <location>
        <begin position="328"/>
        <end position="364"/>
    </location>
</feature>
<dbReference type="PANTHER" id="PTHR33353">
    <property type="entry name" value="PUTATIVE (AFU_ORTHOLOGUE AFUA_1G12560)-RELATED"/>
    <property type="match status" value="1"/>
</dbReference>
<evidence type="ECO:0000313" key="19">
    <source>
        <dbReference type="EMBL" id="PWI73160.1"/>
    </source>
</evidence>
<evidence type="ECO:0000256" key="13">
    <source>
        <dbReference type="ARBA" id="ARBA00044502"/>
    </source>
</evidence>
<keyword evidence="12" id="KW-0624">Polysaccharide degradation</keyword>
<evidence type="ECO:0000256" key="11">
    <source>
        <dbReference type="ARBA" id="ARBA00023277"/>
    </source>
</evidence>
<dbReference type="PROSITE" id="PS51164">
    <property type="entry name" value="CBM1_2"/>
    <property type="match status" value="2"/>
</dbReference>
<keyword evidence="6" id="KW-0136">Cellulose degradation</keyword>
<proteinExistence type="inferred from homology"/>
<dbReference type="GO" id="GO:0016787">
    <property type="term" value="F:hydrolase activity"/>
    <property type="evidence" value="ECO:0007669"/>
    <property type="project" value="UniProtKB-KW"/>
</dbReference>
<dbReference type="InterPro" id="IPR049892">
    <property type="entry name" value="AA9"/>
</dbReference>
<comment type="cofactor">
    <cofactor evidence="1">
        <name>Cu(2+)</name>
        <dbReference type="ChEBI" id="CHEBI:29036"/>
    </cofactor>
</comment>
<dbReference type="CDD" id="cd21175">
    <property type="entry name" value="LPMO_AA9"/>
    <property type="match status" value="1"/>
</dbReference>
<evidence type="ECO:0000256" key="16">
    <source>
        <dbReference type="SAM" id="MobiDB-lite"/>
    </source>
</evidence>
<dbReference type="GO" id="GO:0030245">
    <property type="term" value="P:cellulose catabolic process"/>
    <property type="evidence" value="ECO:0007669"/>
    <property type="project" value="UniProtKB-KW"/>
</dbReference>
<evidence type="ECO:0000256" key="6">
    <source>
        <dbReference type="ARBA" id="ARBA00023001"/>
    </source>
</evidence>
<comment type="subcellular location">
    <subcellularLocation>
        <location evidence="2">Secreted</location>
    </subcellularLocation>
</comment>
<dbReference type="PROSITE" id="PS00562">
    <property type="entry name" value="CBM1_1"/>
    <property type="match status" value="2"/>
</dbReference>
<dbReference type="SUPFAM" id="SSF57180">
    <property type="entry name" value="Cellulose-binding domain"/>
    <property type="match status" value="2"/>
</dbReference>
<evidence type="ECO:0000256" key="7">
    <source>
        <dbReference type="ARBA" id="ARBA00023002"/>
    </source>
</evidence>
<evidence type="ECO:0000256" key="4">
    <source>
        <dbReference type="ARBA" id="ARBA00022723"/>
    </source>
</evidence>
<dbReference type="GO" id="GO:0004497">
    <property type="term" value="F:monooxygenase activity"/>
    <property type="evidence" value="ECO:0007669"/>
    <property type="project" value="UniProtKB-KW"/>
</dbReference>
<dbReference type="Proteomes" id="UP000245956">
    <property type="component" value="Unassembled WGS sequence"/>
</dbReference>
<keyword evidence="7" id="KW-0560">Oxidoreductase</keyword>
<dbReference type="InterPro" id="IPR005103">
    <property type="entry name" value="AA9_LPMO"/>
</dbReference>
<feature type="region of interest" description="Disordered" evidence="16">
    <location>
        <begin position="266"/>
        <end position="325"/>
    </location>
</feature>
<dbReference type="EC" id="1.14.99.56" evidence="15"/>
<feature type="chain" id="PRO_5015601187" description="lytic cellulose monooxygenase (C4-dehydrogenating)" evidence="17">
    <location>
        <begin position="23"/>
        <end position="410"/>
    </location>
</feature>
<comment type="catalytic activity">
    <reaction evidence="14">
        <text>[(1-&gt;4)-beta-D-glucosyl]n+m + reduced acceptor + O2 = 4-dehydro-beta-D-glucosyl-[(1-&gt;4)-beta-D-glucosyl]n-1 + [(1-&gt;4)-beta-D-glucosyl]m + acceptor + H2O.</text>
        <dbReference type="EC" id="1.14.99.56"/>
    </reaction>
</comment>
<keyword evidence="5 17" id="KW-0732">Signal</keyword>
<dbReference type="InterPro" id="IPR035971">
    <property type="entry name" value="CBD_sf"/>
</dbReference>
<comment type="similarity">
    <text evidence="13">Belongs to the polysaccharide monooxygenase AA9 family.</text>
</comment>
<name>A0A2U3EFD1_PURLI</name>